<evidence type="ECO:0000256" key="6">
    <source>
        <dbReference type="ARBA" id="ARBA00022801"/>
    </source>
</evidence>
<evidence type="ECO:0000256" key="2">
    <source>
        <dbReference type="ARBA" id="ARBA00009085"/>
    </source>
</evidence>
<keyword evidence="6 9" id="KW-0378">Hydrolase</keyword>
<evidence type="ECO:0000256" key="1">
    <source>
        <dbReference type="ARBA" id="ARBA00000707"/>
    </source>
</evidence>
<keyword evidence="5" id="KW-0833">Ubl conjugation pathway</keyword>
<comment type="catalytic activity">
    <reaction evidence="1">
        <text>Thiol-dependent hydrolysis of ester, thioester, amide, peptide and isopeptide bonds formed by the C-terminal Gly of ubiquitin (a 76-residue protein attached to proteins as an intracellular targeting signal).</text>
        <dbReference type="EC" id="3.4.19.12"/>
    </reaction>
</comment>
<name>A0AAD8IGR6_9APIA</name>
<comment type="similarity">
    <text evidence="2">Belongs to the peptidase C19 family.</text>
</comment>
<dbReference type="EC" id="3.4.19.12" evidence="3"/>
<dbReference type="Proteomes" id="UP001237642">
    <property type="component" value="Unassembled WGS sequence"/>
</dbReference>
<evidence type="ECO:0000313" key="10">
    <source>
        <dbReference type="Proteomes" id="UP001237642"/>
    </source>
</evidence>
<keyword evidence="10" id="KW-1185">Reference proteome</keyword>
<dbReference type="GO" id="GO:0004843">
    <property type="term" value="F:cysteine-type deubiquitinase activity"/>
    <property type="evidence" value="ECO:0007669"/>
    <property type="project" value="UniProtKB-EC"/>
</dbReference>
<dbReference type="EMBL" id="JAUIZM010000005">
    <property type="protein sequence ID" value="KAK1384689.1"/>
    <property type="molecule type" value="Genomic_DNA"/>
</dbReference>
<feature type="domain" description="Ubiquitin carboxyl-terminal hydrolase C-terminal" evidence="8">
    <location>
        <begin position="3"/>
        <end position="110"/>
    </location>
</feature>
<dbReference type="InterPro" id="IPR029346">
    <property type="entry name" value="USP_C"/>
</dbReference>
<evidence type="ECO:0000259" key="8">
    <source>
        <dbReference type="Pfam" id="PF14533"/>
    </source>
</evidence>
<proteinExistence type="inferred from homology"/>
<gene>
    <name evidence="9" type="ORF">POM88_022424</name>
</gene>
<evidence type="ECO:0000256" key="4">
    <source>
        <dbReference type="ARBA" id="ARBA00022670"/>
    </source>
</evidence>
<comment type="caution">
    <text evidence="9">The sequence shown here is derived from an EMBL/GenBank/DDBJ whole genome shotgun (WGS) entry which is preliminary data.</text>
</comment>
<keyword evidence="7" id="KW-0788">Thiol protease</keyword>
<keyword evidence="4" id="KW-0645">Protease</keyword>
<reference evidence="9" key="1">
    <citation type="submission" date="2023-02" db="EMBL/GenBank/DDBJ databases">
        <title>Genome of toxic invasive species Heracleum sosnowskyi carries increased number of genes despite the absence of recent whole-genome duplications.</title>
        <authorList>
            <person name="Schelkunov M."/>
            <person name="Shtratnikova V."/>
            <person name="Makarenko M."/>
            <person name="Klepikova A."/>
            <person name="Omelchenko D."/>
            <person name="Novikova G."/>
            <person name="Obukhova E."/>
            <person name="Bogdanov V."/>
            <person name="Penin A."/>
            <person name="Logacheva M."/>
        </authorList>
    </citation>
    <scope>NUCLEOTIDE SEQUENCE</scope>
    <source>
        <strain evidence="9">Hsosn_3</strain>
        <tissue evidence="9">Leaf</tissue>
    </source>
</reference>
<organism evidence="9 10">
    <name type="scientific">Heracleum sosnowskyi</name>
    <dbReference type="NCBI Taxonomy" id="360622"/>
    <lineage>
        <taxon>Eukaryota</taxon>
        <taxon>Viridiplantae</taxon>
        <taxon>Streptophyta</taxon>
        <taxon>Embryophyta</taxon>
        <taxon>Tracheophyta</taxon>
        <taxon>Spermatophyta</taxon>
        <taxon>Magnoliopsida</taxon>
        <taxon>eudicotyledons</taxon>
        <taxon>Gunneridae</taxon>
        <taxon>Pentapetalae</taxon>
        <taxon>asterids</taxon>
        <taxon>campanulids</taxon>
        <taxon>Apiales</taxon>
        <taxon>Apiaceae</taxon>
        <taxon>Apioideae</taxon>
        <taxon>apioid superclade</taxon>
        <taxon>Tordylieae</taxon>
        <taxon>Tordyliinae</taxon>
        <taxon>Heracleum</taxon>
    </lineage>
</organism>
<evidence type="ECO:0000313" key="9">
    <source>
        <dbReference type="EMBL" id="KAK1384689.1"/>
    </source>
</evidence>
<reference evidence="9" key="2">
    <citation type="submission" date="2023-05" db="EMBL/GenBank/DDBJ databases">
        <authorList>
            <person name="Schelkunov M.I."/>
        </authorList>
    </citation>
    <scope>NUCLEOTIDE SEQUENCE</scope>
    <source>
        <strain evidence="9">Hsosn_3</strain>
        <tissue evidence="9">Leaf</tissue>
    </source>
</reference>
<protein>
    <recommendedName>
        <fullName evidence="3">ubiquitinyl hydrolase 1</fullName>
        <ecNumber evidence="3">3.4.19.12</ecNumber>
    </recommendedName>
</protein>
<dbReference type="GO" id="GO:0006508">
    <property type="term" value="P:proteolysis"/>
    <property type="evidence" value="ECO:0007669"/>
    <property type="project" value="UniProtKB-KW"/>
</dbReference>
<evidence type="ECO:0000256" key="7">
    <source>
        <dbReference type="ARBA" id="ARBA00022807"/>
    </source>
</evidence>
<evidence type="ECO:0000256" key="5">
    <source>
        <dbReference type="ARBA" id="ARBA00022786"/>
    </source>
</evidence>
<dbReference type="Pfam" id="PF14533">
    <property type="entry name" value="USP7_C2"/>
    <property type="match status" value="1"/>
</dbReference>
<dbReference type="AlphaFoldDB" id="A0AAD8IGR6"/>
<evidence type="ECO:0000256" key="3">
    <source>
        <dbReference type="ARBA" id="ARBA00012759"/>
    </source>
</evidence>
<sequence>MFVVATQILEEEKNPGPHDCLINVYDFTKETADKQMRIQTFEEPFLLITHNGEILADVQMRIQKKLQVSDEEFSKPHYLMELDRTSSHFRRRDVYGSWDQYLGLEHSDTNKSAFTANQVKLPCYC</sequence>
<accession>A0AAD8IGR6</accession>